<feature type="region of interest" description="Disordered" evidence="1">
    <location>
        <begin position="70"/>
        <end position="90"/>
    </location>
</feature>
<dbReference type="RefSeq" id="WP_375519430.1">
    <property type="nucleotide sequence ID" value="NZ_JBHIRY010000005.1"/>
</dbReference>
<feature type="compositionally biased region" description="Basic residues" evidence="1">
    <location>
        <begin position="81"/>
        <end position="90"/>
    </location>
</feature>
<organism evidence="2 3">
    <name type="scientific">Paenibacillus medicaginis</name>
    <dbReference type="NCBI Taxonomy" id="1470560"/>
    <lineage>
        <taxon>Bacteria</taxon>
        <taxon>Bacillati</taxon>
        <taxon>Bacillota</taxon>
        <taxon>Bacilli</taxon>
        <taxon>Bacillales</taxon>
        <taxon>Paenibacillaceae</taxon>
        <taxon>Paenibacillus</taxon>
    </lineage>
</organism>
<protein>
    <recommendedName>
        <fullName evidence="4">AP2-like integrase N-terminal domain-containing protein</fullName>
    </recommendedName>
</protein>
<dbReference type="Proteomes" id="UP001580430">
    <property type="component" value="Unassembled WGS sequence"/>
</dbReference>
<comment type="caution">
    <text evidence="2">The sequence shown here is derived from an EMBL/GenBank/DDBJ whole genome shotgun (WGS) entry which is preliminary data.</text>
</comment>
<evidence type="ECO:0000313" key="2">
    <source>
        <dbReference type="EMBL" id="MFB5760255.1"/>
    </source>
</evidence>
<reference evidence="2 3" key="1">
    <citation type="submission" date="2024-09" db="EMBL/GenBank/DDBJ databases">
        <title>Paenibacillus zeirhizospherea sp. nov., isolated from surface of the maize (Zea mays) roots in a horticulture field, Hungary.</title>
        <authorList>
            <person name="Marton D."/>
            <person name="Farkas M."/>
            <person name="Bedics A."/>
            <person name="Toth E."/>
            <person name="Tancsics A."/>
            <person name="Boka K."/>
            <person name="Marati G."/>
            <person name="Kriszt B."/>
            <person name="Cserhati M."/>
        </authorList>
    </citation>
    <scope>NUCLEOTIDE SEQUENCE [LARGE SCALE GENOMIC DNA]</scope>
    <source>
        <strain evidence="2 3">JCM 18446</strain>
    </source>
</reference>
<proteinExistence type="predicted"/>
<evidence type="ECO:0008006" key="4">
    <source>
        <dbReference type="Google" id="ProtNLM"/>
    </source>
</evidence>
<gene>
    <name evidence="2" type="ORF">ACE5LO_07585</name>
</gene>
<sequence>MRKKYNTKWAITYKGKHYKSIYGKKKAYDLYAKLSQILDGLEIAPATKREKQQPVIGKARKDYNRQWRANNKEKVKEYNRKYRLKRKGPD</sequence>
<keyword evidence="3" id="KW-1185">Reference proteome</keyword>
<evidence type="ECO:0000256" key="1">
    <source>
        <dbReference type="SAM" id="MobiDB-lite"/>
    </source>
</evidence>
<accession>A0ABV5C0X2</accession>
<name>A0ABV5C0X2_9BACL</name>
<feature type="compositionally biased region" description="Basic and acidic residues" evidence="1">
    <location>
        <begin position="70"/>
        <end position="80"/>
    </location>
</feature>
<evidence type="ECO:0000313" key="3">
    <source>
        <dbReference type="Proteomes" id="UP001580430"/>
    </source>
</evidence>
<dbReference type="EMBL" id="JBHIRY010000005">
    <property type="protein sequence ID" value="MFB5760255.1"/>
    <property type="molecule type" value="Genomic_DNA"/>
</dbReference>